<feature type="chain" id="PRO_5046229863" evidence="1">
    <location>
        <begin position="21"/>
        <end position="365"/>
    </location>
</feature>
<organism evidence="3 4">
    <name type="scientific">Alteriqipengyuania abyssalis</name>
    <dbReference type="NCBI Taxonomy" id="2860200"/>
    <lineage>
        <taxon>Bacteria</taxon>
        <taxon>Pseudomonadati</taxon>
        <taxon>Pseudomonadota</taxon>
        <taxon>Alphaproteobacteria</taxon>
        <taxon>Sphingomonadales</taxon>
        <taxon>Erythrobacteraceae</taxon>
        <taxon>Alteriqipengyuania</taxon>
    </lineage>
</organism>
<evidence type="ECO:0000256" key="1">
    <source>
        <dbReference type="SAM" id="SignalP"/>
    </source>
</evidence>
<reference evidence="3 4" key="1">
    <citation type="submission" date="2021-07" db="EMBL/GenBank/DDBJ databases">
        <title>Alteriqipengyuania abyssalis NZ-12B nov, sp.nov isolated from deep sea sponge in pacific ocean.</title>
        <authorList>
            <person name="Tareen S."/>
            <person name="Wink J."/>
        </authorList>
    </citation>
    <scope>NUCLEOTIDE SEQUENCE [LARGE SCALE GENOMIC DNA]</scope>
    <source>
        <strain evidence="3 4">NZ-12B</strain>
    </source>
</reference>
<dbReference type="PANTHER" id="PTHR43283:SF3">
    <property type="entry name" value="BETA-LACTAMASE FAMILY PROTEIN (AFU_ORTHOLOGUE AFUA_5G07500)"/>
    <property type="match status" value="1"/>
</dbReference>
<dbReference type="InterPro" id="IPR012338">
    <property type="entry name" value="Beta-lactam/transpept-like"/>
</dbReference>
<dbReference type="EMBL" id="JAHWXP010000001">
    <property type="protein sequence ID" value="MBY8336243.1"/>
    <property type="molecule type" value="Genomic_DNA"/>
</dbReference>
<name>A0ABS7PB02_9SPHN</name>
<dbReference type="Proteomes" id="UP000759298">
    <property type="component" value="Unassembled WGS sequence"/>
</dbReference>
<dbReference type="PROSITE" id="PS51257">
    <property type="entry name" value="PROKAR_LIPOPROTEIN"/>
    <property type="match status" value="1"/>
</dbReference>
<evidence type="ECO:0000259" key="2">
    <source>
        <dbReference type="Pfam" id="PF00144"/>
    </source>
</evidence>
<dbReference type="RefSeq" id="WP_222823930.1">
    <property type="nucleotide sequence ID" value="NZ_JAHWXP010000001.1"/>
</dbReference>
<keyword evidence="1" id="KW-0732">Signal</keyword>
<evidence type="ECO:0000313" key="4">
    <source>
        <dbReference type="Proteomes" id="UP000759298"/>
    </source>
</evidence>
<proteinExistence type="predicted"/>
<sequence>MILRAALGALALLAAAGCAAPDLRDTPPTPGAPAASDPFAQALYNSGFTGEAVVSRRPGDLSSVSIGRAARDEADNPERWPWASVTKQVLAVLAMQQVEAGTLNLDAPADRYLPEVASEKPSPTIRQLFQHRSGLANPDDSPPDATGFPSFYSDGPTGLDWCLADRTAPSDQWRYNNCDYIVLGAILENVTGQPTEALLEKRIATPSGWRDTALLRAGSARDFAGRDPVYTTRIARYGTSAALVGPLADMLRFDRALMAGKLIGAEARAAMWQGDPQLGYMALGQWVFDAPLEGCDAPVRIVERRGAIGKYQVRNIILPQRDMALALTTTDGELDFGEIWTGSGALHDALAALACNAIAGPATPR</sequence>
<feature type="domain" description="Beta-lactamase-related" evidence="2">
    <location>
        <begin position="74"/>
        <end position="332"/>
    </location>
</feature>
<dbReference type="SUPFAM" id="SSF56601">
    <property type="entry name" value="beta-lactamase/transpeptidase-like"/>
    <property type="match status" value="1"/>
</dbReference>
<dbReference type="Pfam" id="PF00144">
    <property type="entry name" value="Beta-lactamase"/>
    <property type="match status" value="1"/>
</dbReference>
<feature type="signal peptide" evidence="1">
    <location>
        <begin position="1"/>
        <end position="20"/>
    </location>
</feature>
<dbReference type="Gene3D" id="3.40.710.10">
    <property type="entry name" value="DD-peptidase/beta-lactamase superfamily"/>
    <property type="match status" value="1"/>
</dbReference>
<dbReference type="InterPro" id="IPR001466">
    <property type="entry name" value="Beta-lactam-related"/>
</dbReference>
<dbReference type="InterPro" id="IPR050789">
    <property type="entry name" value="Diverse_Enzym_Activities"/>
</dbReference>
<gene>
    <name evidence="3" type="ORF">KYN89_04215</name>
</gene>
<protein>
    <submittedName>
        <fullName evidence="3">Beta-lactamase family protein</fullName>
    </submittedName>
</protein>
<evidence type="ECO:0000313" key="3">
    <source>
        <dbReference type="EMBL" id="MBY8336243.1"/>
    </source>
</evidence>
<keyword evidence="4" id="KW-1185">Reference proteome</keyword>
<accession>A0ABS7PB02</accession>
<comment type="caution">
    <text evidence="3">The sequence shown here is derived from an EMBL/GenBank/DDBJ whole genome shotgun (WGS) entry which is preliminary data.</text>
</comment>
<dbReference type="PANTHER" id="PTHR43283">
    <property type="entry name" value="BETA-LACTAMASE-RELATED"/>
    <property type="match status" value="1"/>
</dbReference>